<sequence length="162" mass="18921">MDTRRKTNAEFHNEVSETLAWHESSFDQVNAALQAVLTELQALRTSRTSNTSSFETNSLAREESSHPHTSCLNPINDHHRQHLKLSFPKFNGDDPTCWIYKVEQYFDFKNMGPDQQVQMASFHLEGIRLQWHNFVNRSHGTNLPLLYNFDLVQPTIRTHRKL</sequence>
<organism evidence="1 2">
    <name type="scientific">Pistacia integerrima</name>
    <dbReference type="NCBI Taxonomy" id="434235"/>
    <lineage>
        <taxon>Eukaryota</taxon>
        <taxon>Viridiplantae</taxon>
        <taxon>Streptophyta</taxon>
        <taxon>Embryophyta</taxon>
        <taxon>Tracheophyta</taxon>
        <taxon>Spermatophyta</taxon>
        <taxon>Magnoliopsida</taxon>
        <taxon>eudicotyledons</taxon>
        <taxon>Gunneridae</taxon>
        <taxon>Pentapetalae</taxon>
        <taxon>rosids</taxon>
        <taxon>malvids</taxon>
        <taxon>Sapindales</taxon>
        <taxon>Anacardiaceae</taxon>
        <taxon>Pistacia</taxon>
    </lineage>
</organism>
<protein>
    <submittedName>
        <fullName evidence="1">Uncharacterized protein</fullName>
    </submittedName>
</protein>
<name>A0ACC0ZFN5_9ROSI</name>
<proteinExistence type="predicted"/>
<gene>
    <name evidence="1" type="ORF">Pint_03498</name>
</gene>
<comment type="caution">
    <text evidence="1">The sequence shown here is derived from an EMBL/GenBank/DDBJ whole genome shotgun (WGS) entry which is preliminary data.</text>
</comment>
<dbReference type="Proteomes" id="UP001163603">
    <property type="component" value="Chromosome 1"/>
</dbReference>
<evidence type="ECO:0000313" key="2">
    <source>
        <dbReference type="Proteomes" id="UP001163603"/>
    </source>
</evidence>
<accession>A0ACC0ZFN5</accession>
<reference evidence="2" key="1">
    <citation type="journal article" date="2023" name="G3 (Bethesda)">
        <title>Genome assembly and association tests identify interacting loci associated with vigor, precocity, and sex in interspecific pistachio rootstocks.</title>
        <authorList>
            <person name="Palmer W."/>
            <person name="Jacygrad E."/>
            <person name="Sagayaradj S."/>
            <person name="Cavanaugh K."/>
            <person name="Han R."/>
            <person name="Bertier L."/>
            <person name="Beede B."/>
            <person name="Kafkas S."/>
            <person name="Golino D."/>
            <person name="Preece J."/>
            <person name="Michelmore R."/>
        </authorList>
    </citation>
    <scope>NUCLEOTIDE SEQUENCE [LARGE SCALE GENOMIC DNA]</scope>
</reference>
<evidence type="ECO:0000313" key="1">
    <source>
        <dbReference type="EMBL" id="KAJ0051453.1"/>
    </source>
</evidence>
<keyword evidence="2" id="KW-1185">Reference proteome</keyword>
<dbReference type="EMBL" id="CM047736">
    <property type="protein sequence ID" value="KAJ0051453.1"/>
    <property type="molecule type" value="Genomic_DNA"/>
</dbReference>